<gene>
    <name evidence="2" type="ORF">VNO80_29068</name>
</gene>
<dbReference type="PANTHER" id="PTHR35687:SF1">
    <property type="entry name" value="OS07G0516700 PROTEIN"/>
    <property type="match status" value="1"/>
</dbReference>
<evidence type="ECO:0000313" key="3">
    <source>
        <dbReference type="Proteomes" id="UP001374584"/>
    </source>
</evidence>
<name>A0AAN9LFA4_PHACN</name>
<keyword evidence="3" id="KW-1185">Reference proteome</keyword>
<sequence length="158" mass="18608">MGALFCIHKLLAEYLFTKCSLLCIMLLPCLYFDIPPLVIWIQWLFKNMDLSRSSYAYSKVDKEDPEDIIRRRAQFLIHKVLEKADSRRKPSCLRLRISKLKVKIGRRLMRLRKRMISGVSSVRLGIQGHFMTQLKTWKRLFGRGRQSQTLITLPPLLT</sequence>
<feature type="transmembrane region" description="Helical" evidence="1">
    <location>
        <begin position="21"/>
        <end position="45"/>
    </location>
</feature>
<proteinExistence type="predicted"/>
<protein>
    <submittedName>
        <fullName evidence="2">Uncharacterized protein</fullName>
    </submittedName>
</protein>
<reference evidence="2 3" key="1">
    <citation type="submission" date="2024-01" db="EMBL/GenBank/DDBJ databases">
        <title>The genomes of 5 underutilized Papilionoideae crops provide insights into root nodulation and disease resistanc.</title>
        <authorList>
            <person name="Jiang F."/>
        </authorList>
    </citation>
    <scope>NUCLEOTIDE SEQUENCE [LARGE SCALE GENOMIC DNA]</scope>
    <source>
        <strain evidence="2">JINMINGXINNONG_FW02</strain>
        <tissue evidence="2">Leaves</tissue>
    </source>
</reference>
<comment type="caution">
    <text evidence="2">The sequence shown here is derived from an EMBL/GenBank/DDBJ whole genome shotgun (WGS) entry which is preliminary data.</text>
</comment>
<keyword evidence="1" id="KW-0812">Transmembrane</keyword>
<evidence type="ECO:0000256" key="1">
    <source>
        <dbReference type="SAM" id="Phobius"/>
    </source>
</evidence>
<dbReference type="AlphaFoldDB" id="A0AAN9LFA4"/>
<dbReference type="PANTHER" id="PTHR35687">
    <property type="entry name" value="OS07G0516700 PROTEIN"/>
    <property type="match status" value="1"/>
</dbReference>
<accession>A0AAN9LFA4</accession>
<keyword evidence="1" id="KW-1133">Transmembrane helix</keyword>
<dbReference type="Proteomes" id="UP001374584">
    <property type="component" value="Unassembled WGS sequence"/>
</dbReference>
<organism evidence="2 3">
    <name type="scientific">Phaseolus coccineus</name>
    <name type="common">Scarlet runner bean</name>
    <name type="synonym">Phaseolus multiflorus</name>
    <dbReference type="NCBI Taxonomy" id="3886"/>
    <lineage>
        <taxon>Eukaryota</taxon>
        <taxon>Viridiplantae</taxon>
        <taxon>Streptophyta</taxon>
        <taxon>Embryophyta</taxon>
        <taxon>Tracheophyta</taxon>
        <taxon>Spermatophyta</taxon>
        <taxon>Magnoliopsida</taxon>
        <taxon>eudicotyledons</taxon>
        <taxon>Gunneridae</taxon>
        <taxon>Pentapetalae</taxon>
        <taxon>rosids</taxon>
        <taxon>fabids</taxon>
        <taxon>Fabales</taxon>
        <taxon>Fabaceae</taxon>
        <taxon>Papilionoideae</taxon>
        <taxon>50 kb inversion clade</taxon>
        <taxon>NPAAA clade</taxon>
        <taxon>indigoferoid/millettioid clade</taxon>
        <taxon>Phaseoleae</taxon>
        <taxon>Phaseolus</taxon>
    </lineage>
</organism>
<dbReference type="EMBL" id="JAYMYR010000011">
    <property type="protein sequence ID" value="KAK7332318.1"/>
    <property type="molecule type" value="Genomic_DNA"/>
</dbReference>
<keyword evidence="1" id="KW-0472">Membrane</keyword>
<evidence type="ECO:0000313" key="2">
    <source>
        <dbReference type="EMBL" id="KAK7332318.1"/>
    </source>
</evidence>